<comment type="function">
    <text evidence="5">Catalyzes the Claisen rearrangement of chorismate to prephenate.</text>
</comment>
<dbReference type="PIRSF" id="PIRSF026640">
    <property type="entry name" value="Peripl_chor_mut"/>
    <property type="match status" value="1"/>
</dbReference>
<dbReference type="InterPro" id="IPR036263">
    <property type="entry name" value="Chorismate_II_sf"/>
</dbReference>
<proteinExistence type="predicted"/>
<evidence type="ECO:0000256" key="5">
    <source>
        <dbReference type="PIRNR" id="PIRNR026640"/>
    </source>
</evidence>
<evidence type="ECO:0000256" key="1">
    <source>
        <dbReference type="ARBA" id="ARBA00004817"/>
    </source>
</evidence>
<dbReference type="EMBL" id="MBER01000122">
    <property type="protein sequence ID" value="OMC38608.1"/>
    <property type="molecule type" value="Genomic_DNA"/>
</dbReference>
<gene>
    <name evidence="7" type="ORF">A5742_06495</name>
</gene>
<dbReference type="Pfam" id="PF01817">
    <property type="entry name" value="CM_2"/>
    <property type="match status" value="1"/>
</dbReference>
<accession>A0ABD6QHD2</accession>
<comment type="catalytic activity">
    <reaction evidence="5">
        <text>chorismate = prephenate</text>
        <dbReference type="Rhea" id="RHEA:13897"/>
        <dbReference type="ChEBI" id="CHEBI:29748"/>
        <dbReference type="ChEBI" id="CHEBI:29934"/>
        <dbReference type="EC" id="5.4.99.5"/>
    </reaction>
</comment>
<evidence type="ECO:0000256" key="4">
    <source>
        <dbReference type="ARBA" id="ARBA00023235"/>
    </source>
</evidence>
<dbReference type="Proteomes" id="UP000187001">
    <property type="component" value="Unassembled WGS sequence"/>
</dbReference>
<name>A0ABD6QHD2_MYCFO</name>
<keyword evidence="4 5" id="KW-0413">Isomerase</keyword>
<keyword evidence="3" id="KW-0732">Signal</keyword>
<dbReference type="SUPFAM" id="SSF48600">
    <property type="entry name" value="Chorismate mutase II"/>
    <property type="match status" value="1"/>
</dbReference>
<evidence type="ECO:0000313" key="8">
    <source>
        <dbReference type="Proteomes" id="UP000187001"/>
    </source>
</evidence>
<dbReference type="PANTHER" id="PTHR38041">
    <property type="entry name" value="CHORISMATE MUTASE"/>
    <property type="match status" value="1"/>
</dbReference>
<dbReference type="NCBIfam" id="TIGR01806">
    <property type="entry name" value="CM_mono2"/>
    <property type="match status" value="1"/>
</dbReference>
<dbReference type="InterPro" id="IPR008240">
    <property type="entry name" value="Chorismate_mutase_periplasmic"/>
</dbReference>
<dbReference type="SMART" id="SM00830">
    <property type="entry name" value="CM_2"/>
    <property type="match status" value="1"/>
</dbReference>
<dbReference type="PANTHER" id="PTHR38041:SF2">
    <property type="entry name" value="SECRETED CHORISMATE MUTASE"/>
    <property type="match status" value="1"/>
</dbReference>
<dbReference type="InterPro" id="IPR036979">
    <property type="entry name" value="CM_dom_sf"/>
</dbReference>
<dbReference type="InterPro" id="IPR051331">
    <property type="entry name" value="Chorismate_mutase-related"/>
</dbReference>
<reference evidence="7 8" key="1">
    <citation type="submission" date="2016-07" db="EMBL/GenBank/DDBJ databases">
        <authorList>
            <person name="Sutton G."/>
            <person name="Brinkac L."/>
            <person name="Sanka R."/>
            <person name="Adams M."/>
            <person name="Lau E."/>
            <person name="Kumar A."/>
            <person name="Macaden R."/>
        </authorList>
    </citation>
    <scope>NUCLEOTIDE SEQUENCE [LARGE SCALE GENOMIC DNA]</scope>
    <source>
        <strain evidence="7 8">GA-0871</strain>
    </source>
</reference>
<organism evidence="7 8">
    <name type="scientific">Mycolicibacterium fortuitum</name>
    <name type="common">Mycobacterium fortuitum</name>
    <dbReference type="NCBI Taxonomy" id="1766"/>
    <lineage>
        <taxon>Bacteria</taxon>
        <taxon>Bacillati</taxon>
        <taxon>Actinomycetota</taxon>
        <taxon>Actinomycetes</taxon>
        <taxon>Mycobacteriales</taxon>
        <taxon>Mycobacteriaceae</taxon>
        <taxon>Mycolicibacterium</taxon>
    </lineage>
</organism>
<dbReference type="AlphaFoldDB" id="A0ABD6QHD2"/>
<dbReference type="PROSITE" id="PS51168">
    <property type="entry name" value="CHORISMATE_MUT_2"/>
    <property type="match status" value="1"/>
</dbReference>
<dbReference type="GO" id="GO:0004106">
    <property type="term" value="F:chorismate mutase activity"/>
    <property type="evidence" value="ECO:0007669"/>
    <property type="project" value="UniProtKB-EC"/>
</dbReference>
<comment type="caution">
    <text evidence="7">The sequence shown here is derived from an EMBL/GenBank/DDBJ whole genome shotgun (WGS) entry which is preliminary data.</text>
</comment>
<dbReference type="EC" id="5.4.99.5" evidence="2 5"/>
<evidence type="ECO:0000313" key="7">
    <source>
        <dbReference type="EMBL" id="OMC38608.1"/>
    </source>
</evidence>
<evidence type="ECO:0000256" key="3">
    <source>
        <dbReference type="ARBA" id="ARBA00022729"/>
    </source>
</evidence>
<dbReference type="GO" id="GO:0046417">
    <property type="term" value="P:chorismate metabolic process"/>
    <property type="evidence" value="ECO:0007669"/>
    <property type="project" value="UniProtKB-ARBA"/>
</dbReference>
<dbReference type="InterPro" id="IPR002701">
    <property type="entry name" value="CM_II_prokaryot"/>
</dbReference>
<feature type="domain" description="Chorismate mutase" evidence="6">
    <location>
        <begin position="19"/>
        <end position="110"/>
    </location>
</feature>
<comment type="pathway">
    <text evidence="1 5">Metabolic intermediate biosynthesis; prephenate biosynthesis; prephenate from chorismate: step 1/1.</text>
</comment>
<dbReference type="Gene3D" id="1.20.59.10">
    <property type="entry name" value="Chorismate mutase"/>
    <property type="match status" value="1"/>
</dbReference>
<protein>
    <recommendedName>
        <fullName evidence="2 5">Chorismate mutase</fullName>
        <ecNumber evidence="2 5">5.4.99.5</ecNumber>
    </recommendedName>
</protein>
<evidence type="ECO:0000256" key="2">
    <source>
        <dbReference type="ARBA" id="ARBA00012404"/>
    </source>
</evidence>
<sequence>MLRPAVMPTRIAAAGVLALAVLCGTPLARAQEPSPLLPLVDAAAQRLLTATPVAANKFRTGGAVEDPQREQQVIDATKAQAGSRHIDPEYVGAVFRDQIDATVAVEYGLFSQWKLDPATAPQRAPDLAASRVAIDGLNRTMVDEIADRWQALHSPSCPRDLATAVDGVATARDLDPLYRRALEHSTASYCR</sequence>
<dbReference type="NCBIfam" id="NF006741">
    <property type="entry name" value="PRK09269.1"/>
    <property type="match status" value="1"/>
</dbReference>
<evidence type="ECO:0000259" key="6">
    <source>
        <dbReference type="PROSITE" id="PS51168"/>
    </source>
</evidence>